<dbReference type="EMBL" id="WELI01000009">
    <property type="protein sequence ID" value="KAB7727865.1"/>
    <property type="molecule type" value="Genomic_DNA"/>
</dbReference>
<evidence type="ECO:0000256" key="3">
    <source>
        <dbReference type="ARBA" id="ARBA00013017"/>
    </source>
</evidence>
<evidence type="ECO:0000256" key="6">
    <source>
        <dbReference type="ARBA" id="ARBA00023002"/>
    </source>
</evidence>
<dbReference type="InterPro" id="IPR013766">
    <property type="entry name" value="Thioredoxin_domain"/>
</dbReference>
<dbReference type="Pfam" id="PF00578">
    <property type="entry name" value="AhpC-TSA"/>
    <property type="match status" value="1"/>
</dbReference>
<dbReference type="PANTHER" id="PTHR42801:SF4">
    <property type="entry name" value="AHPC_TSA FAMILY PROTEIN"/>
    <property type="match status" value="1"/>
</dbReference>
<evidence type="ECO:0000256" key="7">
    <source>
        <dbReference type="ARBA" id="ARBA00023157"/>
    </source>
</evidence>
<evidence type="ECO:0000256" key="14">
    <source>
        <dbReference type="SAM" id="MobiDB-lite"/>
    </source>
</evidence>
<name>A0A7J5TUN3_9BACT</name>
<evidence type="ECO:0000256" key="13">
    <source>
        <dbReference type="PIRSR" id="PIRSR000239-1"/>
    </source>
</evidence>
<dbReference type="PROSITE" id="PS51352">
    <property type="entry name" value="THIOREDOXIN_2"/>
    <property type="match status" value="1"/>
</dbReference>
<dbReference type="GO" id="GO:0005737">
    <property type="term" value="C:cytoplasm"/>
    <property type="evidence" value="ECO:0007669"/>
    <property type="project" value="TreeGrafter"/>
</dbReference>
<dbReference type="FunFam" id="3.40.30.10:FF:000007">
    <property type="entry name" value="Thioredoxin-dependent thiol peroxidase"/>
    <property type="match status" value="1"/>
</dbReference>
<dbReference type="InterPro" id="IPR024706">
    <property type="entry name" value="Peroxiredoxin_AhpC-typ"/>
</dbReference>
<proteinExistence type="inferred from homology"/>
<comment type="similarity">
    <text evidence="10">Belongs to the peroxiredoxin family. BCP/PrxQ subfamily.</text>
</comment>
<evidence type="ECO:0000256" key="9">
    <source>
        <dbReference type="ARBA" id="ARBA00032824"/>
    </source>
</evidence>
<evidence type="ECO:0000256" key="1">
    <source>
        <dbReference type="ARBA" id="ARBA00003330"/>
    </source>
</evidence>
<keyword evidence="7" id="KW-1015">Disulfide bond</keyword>
<evidence type="ECO:0000256" key="11">
    <source>
        <dbReference type="ARBA" id="ARBA00042639"/>
    </source>
</evidence>
<comment type="subunit">
    <text evidence="2">Monomer.</text>
</comment>
<dbReference type="GO" id="GO:0034599">
    <property type="term" value="P:cellular response to oxidative stress"/>
    <property type="evidence" value="ECO:0007669"/>
    <property type="project" value="TreeGrafter"/>
</dbReference>
<dbReference type="InterPro" id="IPR036249">
    <property type="entry name" value="Thioredoxin-like_sf"/>
</dbReference>
<evidence type="ECO:0000259" key="15">
    <source>
        <dbReference type="PROSITE" id="PS51352"/>
    </source>
</evidence>
<evidence type="ECO:0000256" key="10">
    <source>
        <dbReference type="ARBA" id="ARBA00038489"/>
    </source>
</evidence>
<feature type="region of interest" description="Disordered" evidence="14">
    <location>
        <begin position="1"/>
        <end position="24"/>
    </location>
</feature>
<keyword evidence="6 16" id="KW-0560">Oxidoreductase</keyword>
<evidence type="ECO:0000256" key="8">
    <source>
        <dbReference type="ARBA" id="ARBA00023284"/>
    </source>
</evidence>
<comment type="caution">
    <text evidence="16">The sequence shown here is derived from an EMBL/GenBank/DDBJ whole genome shotgun (WGS) entry which is preliminary data.</text>
</comment>
<dbReference type="GO" id="GO:0045454">
    <property type="term" value="P:cell redox homeostasis"/>
    <property type="evidence" value="ECO:0007669"/>
    <property type="project" value="TreeGrafter"/>
</dbReference>
<dbReference type="GO" id="GO:0008379">
    <property type="term" value="F:thioredoxin peroxidase activity"/>
    <property type="evidence" value="ECO:0007669"/>
    <property type="project" value="TreeGrafter"/>
</dbReference>
<reference evidence="16 17" key="1">
    <citation type="submission" date="2019-10" db="EMBL/GenBank/DDBJ databases">
        <title>Rudanella paleaurantiibacter sp. nov., isolated from sludge.</title>
        <authorList>
            <person name="Xu S.Q."/>
        </authorList>
    </citation>
    <scope>NUCLEOTIDE SEQUENCE [LARGE SCALE GENOMIC DNA]</scope>
    <source>
        <strain evidence="16 17">HX-22-17</strain>
    </source>
</reference>
<evidence type="ECO:0000256" key="12">
    <source>
        <dbReference type="ARBA" id="ARBA00049091"/>
    </source>
</evidence>
<dbReference type="InterPro" id="IPR000866">
    <property type="entry name" value="AhpC/TSA"/>
</dbReference>
<dbReference type="Gene3D" id="3.40.30.10">
    <property type="entry name" value="Glutaredoxin"/>
    <property type="match status" value="1"/>
</dbReference>
<comment type="catalytic activity">
    <reaction evidence="12">
        <text>a hydroperoxide + [thioredoxin]-dithiol = an alcohol + [thioredoxin]-disulfide + H2O</text>
        <dbReference type="Rhea" id="RHEA:62620"/>
        <dbReference type="Rhea" id="RHEA-COMP:10698"/>
        <dbReference type="Rhea" id="RHEA-COMP:10700"/>
        <dbReference type="ChEBI" id="CHEBI:15377"/>
        <dbReference type="ChEBI" id="CHEBI:29950"/>
        <dbReference type="ChEBI" id="CHEBI:30879"/>
        <dbReference type="ChEBI" id="CHEBI:35924"/>
        <dbReference type="ChEBI" id="CHEBI:50058"/>
        <dbReference type="EC" id="1.11.1.24"/>
    </reaction>
</comment>
<feature type="domain" description="Thioredoxin" evidence="15">
    <location>
        <begin position="4"/>
        <end position="150"/>
    </location>
</feature>
<evidence type="ECO:0000313" key="17">
    <source>
        <dbReference type="Proteomes" id="UP000488299"/>
    </source>
</evidence>
<feature type="active site" description="Cysteine sulfenic acid (-SOH) intermediate; for peroxidase activity" evidence="13">
    <location>
        <position position="46"/>
    </location>
</feature>
<evidence type="ECO:0000256" key="2">
    <source>
        <dbReference type="ARBA" id="ARBA00011245"/>
    </source>
</evidence>
<dbReference type="CDD" id="cd03017">
    <property type="entry name" value="PRX_BCP"/>
    <property type="match status" value="1"/>
</dbReference>
<protein>
    <recommendedName>
        <fullName evidence="3">thioredoxin-dependent peroxiredoxin</fullName>
        <ecNumber evidence="3">1.11.1.24</ecNumber>
    </recommendedName>
    <alternativeName>
        <fullName evidence="9">Thioredoxin peroxidase</fullName>
    </alternativeName>
    <alternativeName>
        <fullName evidence="11">Thioredoxin-dependent peroxiredoxin Bcp</fullName>
    </alternativeName>
</protein>
<dbReference type="PANTHER" id="PTHR42801">
    <property type="entry name" value="THIOREDOXIN-DEPENDENT PEROXIDE REDUCTASE"/>
    <property type="match status" value="1"/>
</dbReference>
<dbReference type="InterPro" id="IPR050924">
    <property type="entry name" value="Peroxiredoxin_BCP/PrxQ"/>
</dbReference>
<gene>
    <name evidence="16" type="ORF">F5984_19030</name>
</gene>
<organism evidence="16 17">
    <name type="scientific">Rudanella paleaurantiibacter</name>
    <dbReference type="NCBI Taxonomy" id="2614655"/>
    <lineage>
        <taxon>Bacteria</taxon>
        <taxon>Pseudomonadati</taxon>
        <taxon>Bacteroidota</taxon>
        <taxon>Cytophagia</taxon>
        <taxon>Cytophagales</taxon>
        <taxon>Cytophagaceae</taxon>
        <taxon>Rudanella</taxon>
    </lineage>
</organism>
<dbReference type="RefSeq" id="WP_152125818.1">
    <property type="nucleotide sequence ID" value="NZ_WELI01000009.1"/>
</dbReference>
<sequence>MTKLKPGDPAPDFETTDQNGHPLKLSDYRGKKVVLYFYPKDDTSGCTAQACNLRDNYAQLRAAGYEVLGVSIDGEKSHQKFIGKYELPFSLIADTNKQVVEAYGVWQEKSMYGRKYMGTVRTTFLIDENGLITDIIDKVDTKKHTDQILK</sequence>
<dbReference type="PIRSF" id="PIRSF000239">
    <property type="entry name" value="AHPC"/>
    <property type="match status" value="1"/>
</dbReference>
<comment type="function">
    <text evidence="1">Thiol-specific peroxidase that catalyzes the reduction of hydrogen peroxide and organic hydroperoxides to water and alcohols, respectively. Plays a role in cell protection against oxidative stress by detoxifying peroxides and as sensor of hydrogen peroxide-mediated signaling events.</text>
</comment>
<dbReference type="EC" id="1.11.1.24" evidence="3"/>
<dbReference type="NCBIfam" id="NF006960">
    <property type="entry name" value="PRK09437.1"/>
    <property type="match status" value="1"/>
</dbReference>
<evidence type="ECO:0000256" key="5">
    <source>
        <dbReference type="ARBA" id="ARBA00022862"/>
    </source>
</evidence>
<dbReference type="Proteomes" id="UP000488299">
    <property type="component" value="Unassembled WGS sequence"/>
</dbReference>
<keyword evidence="17" id="KW-1185">Reference proteome</keyword>
<evidence type="ECO:0000256" key="4">
    <source>
        <dbReference type="ARBA" id="ARBA00022559"/>
    </source>
</evidence>
<keyword evidence="8" id="KW-0676">Redox-active center</keyword>
<dbReference type="AlphaFoldDB" id="A0A7J5TUN3"/>
<keyword evidence="5" id="KW-0049">Antioxidant</keyword>
<accession>A0A7J5TUN3</accession>
<evidence type="ECO:0000313" key="16">
    <source>
        <dbReference type="EMBL" id="KAB7727865.1"/>
    </source>
</evidence>
<dbReference type="SUPFAM" id="SSF52833">
    <property type="entry name" value="Thioredoxin-like"/>
    <property type="match status" value="1"/>
</dbReference>
<keyword evidence="4 16" id="KW-0575">Peroxidase</keyword>